<dbReference type="SMART" id="SM00745">
    <property type="entry name" value="MIT"/>
    <property type="match status" value="1"/>
</dbReference>
<dbReference type="Pfam" id="PF16565">
    <property type="entry name" value="MIT_C"/>
    <property type="match status" value="1"/>
</dbReference>
<dbReference type="Pfam" id="PF04212">
    <property type="entry name" value="MIT"/>
    <property type="match status" value="1"/>
</dbReference>
<accession>A0A915Q8D3</accession>
<reference evidence="3" key="1">
    <citation type="submission" date="2022-11" db="UniProtKB">
        <authorList>
            <consortium name="WormBaseParasite"/>
        </authorList>
    </citation>
    <scope>IDENTIFICATION</scope>
</reference>
<sequence>MICKKVPTGYCIEATSLRPCPIVIVTKRDGSVILIFEKRGHRAERERGGQNRKLNELAMQSFIDKSKPILQKAVALDRDNKKDEAVESYAEGITLLLEAMSCNDSTDSVKEALRNKISKYLARAEVLRGQIKPEVLSVDQIHIKHNDTGFGYERIFKRCADNELTEINVRDAYIMLPYQVLNFVRFCELFVLHAPNLKVIYLWTRYDTRADGLLQQLKGSLSCRNIELNVCYDENFHDREIRQALFESD</sequence>
<organism evidence="2 3">
    <name type="scientific">Setaria digitata</name>
    <dbReference type="NCBI Taxonomy" id="48799"/>
    <lineage>
        <taxon>Eukaryota</taxon>
        <taxon>Metazoa</taxon>
        <taxon>Ecdysozoa</taxon>
        <taxon>Nematoda</taxon>
        <taxon>Chromadorea</taxon>
        <taxon>Rhabditida</taxon>
        <taxon>Spirurina</taxon>
        <taxon>Spiruromorpha</taxon>
        <taxon>Filarioidea</taxon>
        <taxon>Setariidae</taxon>
        <taxon>Setaria</taxon>
    </lineage>
</organism>
<keyword evidence="2" id="KW-1185">Reference proteome</keyword>
<dbReference type="WBParaSite" id="sdigi.contig98.g4275.t1">
    <property type="protein sequence ID" value="sdigi.contig98.g4275.t1"/>
    <property type="gene ID" value="sdigi.contig98.g4275"/>
</dbReference>
<dbReference type="InterPro" id="IPR032341">
    <property type="entry name" value="MITD1_C"/>
</dbReference>
<dbReference type="InterPro" id="IPR038113">
    <property type="entry name" value="MITD1_C_sf"/>
</dbReference>
<dbReference type="Gene3D" id="1.20.58.80">
    <property type="entry name" value="Phosphotransferase system, lactose/cellobiose-type IIA subunit"/>
    <property type="match status" value="1"/>
</dbReference>
<evidence type="ECO:0000259" key="1">
    <source>
        <dbReference type="SMART" id="SM00745"/>
    </source>
</evidence>
<dbReference type="AlphaFoldDB" id="A0A915Q8D3"/>
<dbReference type="SUPFAM" id="SSF116846">
    <property type="entry name" value="MIT domain"/>
    <property type="match status" value="1"/>
</dbReference>
<name>A0A915Q8D3_9BILA</name>
<evidence type="ECO:0000313" key="2">
    <source>
        <dbReference type="Proteomes" id="UP000887581"/>
    </source>
</evidence>
<evidence type="ECO:0000313" key="3">
    <source>
        <dbReference type="WBParaSite" id="sdigi.contig98.g4275.t1"/>
    </source>
</evidence>
<dbReference type="Gene3D" id="3.30.870.30">
    <property type="entry name" value="MITD, C-terminal phospholipase D-like domain"/>
    <property type="match status" value="1"/>
</dbReference>
<dbReference type="InterPro" id="IPR052817">
    <property type="entry name" value="MIT_domain_contain_protein1"/>
</dbReference>
<dbReference type="InterPro" id="IPR036181">
    <property type="entry name" value="MIT_dom_sf"/>
</dbReference>
<feature type="domain" description="MIT" evidence="1">
    <location>
        <begin position="59"/>
        <end position="135"/>
    </location>
</feature>
<protein>
    <submittedName>
        <fullName evidence="3">MIT domain-containing protein</fullName>
    </submittedName>
</protein>
<dbReference type="PANTHER" id="PTHR21222">
    <property type="entry name" value="MIT DOMAIN-CONTAINING PROTEIN 1"/>
    <property type="match status" value="1"/>
</dbReference>
<dbReference type="InterPro" id="IPR007330">
    <property type="entry name" value="MIT_dom"/>
</dbReference>
<proteinExistence type="predicted"/>
<dbReference type="Proteomes" id="UP000887581">
    <property type="component" value="Unplaced"/>
</dbReference>
<dbReference type="PANTHER" id="PTHR21222:SF1">
    <property type="entry name" value="MIT DOMAIN-CONTAINING PROTEIN 1"/>
    <property type="match status" value="1"/>
</dbReference>